<keyword evidence="3" id="KW-0418">Kinase</keyword>
<proteinExistence type="predicted"/>
<dbReference type="InterPro" id="IPR011009">
    <property type="entry name" value="Kinase-like_dom_sf"/>
</dbReference>
<dbReference type="GO" id="GO:0004672">
    <property type="term" value="F:protein kinase activity"/>
    <property type="evidence" value="ECO:0007669"/>
    <property type="project" value="InterPro"/>
</dbReference>
<evidence type="ECO:0000259" key="6">
    <source>
        <dbReference type="PROSITE" id="PS50011"/>
    </source>
</evidence>
<dbReference type="Proteomes" id="UP000037923">
    <property type="component" value="Unassembled WGS sequence"/>
</dbReference>
<dbReference type="InterPro" id="IPR000719">
    <property type="entry name" value="Prot_kinase_dom"/>
</dbReference>
<feature type="compositionally biased region" description="Low complexity" evidence="5">
    <location>
        <begin position="425"/>
        <end position="437"/>
    </location>
</feature>
<feature type="compositionally biased region" description="Polar residues" evidence="5">
    <location>
        <begin position="1"/>
        <end position="10"/>
    </location>
</feature>
<feature type="compositionally biased region" description="Polar residues" evidence="5">
    <location>
        <begin position="53"/>
        <end position="62"/>
    </location>
</feature>
<dbReference type="InterPro" id="IPR008271">
    <property type="entry name" value="Ser/Thr_kinase_AS"/>
</dbReference>
<dbReference type="VEuPathDB" id="TriTrypDB:LpyrH10_17_1580"/>
<feature type="region of interest" description="Disordered" evidence="5">
    <location>
        <begin position="51"/>
        <end position="450"/>
    </location>
</feature>
<dbReference type="OMA" id="IICMKEI"/>
<keyword evidence="4" id="KW-0067">ATP-binding</keyword>
<dbReference type="PANTHER" id="PTHR48016:SF56">
    <property type="entry name" value="MAPKK KINASE"/>
    <property type="match status" value="1"/>
</dbReference>
<dbReference type="RefSeq" id="XP_015655784.1">
    <property type="nucleotide sequence ID" value="XM_015805778.1"/>
</dbReference>
<feature type="region of interest" description="Disordered" evidence="5">
    <location>
        <begin position="1117"/>
        <end position="1142"/>
    </location>
</feature>
<keyword evidence="2" id="KW-0547">Nucleotide-binding</keyword>
<evidence type="ECO:0000256" key="5">
    <source>
        <dbReference type="SAM" id="MobiDB-lite"/>
    </source>
</evidence>
<keyword evidence="1" id="KW-0808">Transferase</keyword>
<dbReference type="SMART" id="SM00220">
    <property type="entry name" value="S_TKc"/>
    <property type="match status" value="1"/>
</dbReference>
<evidence type="ECO:0000256" key="2">
    <source>
        <dbReference type="ARBA" id="ARBA00022741"/>
    </source>
</evidence>
<accession>A0A0M9FW81</accession>
<dbReference type="Pfam" id="PF00069">
    <property type="entry name" value="Pkinase"/>
    <property type="match status" value="1"/>
</dbReference>
<name>A0A0M9FW81_LEPPY</name>
<dbReference type="GO" id="GO:0005524">
    <property type="term" value="F:ATP binding"/>
    <property type="evidence" value="ECO:0007669"/>
    <property type="project" value="UniProtKB-KW"/>
</dbReference>
<evidence type="ECO:0000313" key="7">
    <source>
        <dbReference type="EMBL" id="KPA77345.1"/>
    </source>
</evidence>
<feature type="compositionally biased region" description="Polar residues" evidence="5">
    <location>
        <begin position="151"/>
        <end position="185"/>
    </location>
</feature>
<dbReference type="PROSITE" id="PS00108">
    <property type="entry name" value="PROTEIN_KINASE_ST"/>
    <property type="match status" value="1"/>
</dbReference>
<dbReference type="Gene3D" id="1.10.510.10">
    <property type="entry name" value="Transferase(Phosphotransferase) domain 1"/>
    <property type="match status" value="1"/>
</dbReference>
<feature type="region of interest" description="Disordered" evidence="5">
    <location>
        <begin position="853"/>
        <end position="988"/>
    </location>
</feature>
<feature type="compositionally biased region" description="Pro residues" evidence="5">
    <location>
        <begin position="211"/>
        <end position="223"/>
    </location>
</feature>
<feature type="compositionally biased region" description="Polar residues" evidence="5">
    <location>
        <begin position="316"/>
        <end position="364"/>
    </location>
</feature>
<keyword evidence="8" id="KW-1185">Reference proteome</keyword>
<protein>
    <recommendedName>
        <fullName evidence="6">Protein kinase domain-containing protein</fullName>
    </recommendedName>
</protein>
<feature type="region of interest" description="Disordered" evidence="5">
    <location>
        <begin position="505"/>
        <end position="546"/>
    </location>
</feature>
<feature type="domain" description="Protein kinase" evidence="6">
    <location>
        <begin position="458"/>
        <end position="775"/>
    </location>
</feature>
<evidence type="ECO:0000256" key="1">
    <source>
        <dbReference type="ARBA" id="ARBA00022679"/>
    </source>
</evidence>
<evidence type="ECO:0000256" key="3">
    <source>
        <dbReference type="ARBA" id="ARBA00022777"/>
    </source>
</evidence>
<feature type="region of interest" description="Disordered" evidence="5">
    <location>
        <begin position="1"/>
        <end position="25"/>
    </location>
</feature>
<dbReference type="AlphaFoldDB" id="A0A0M9FW81"/>
<dbReference type="SUPFAM" id="SSF56112">
    <property type="entry name" value="Protein kinase-like (PK-like)"/>
    <property type="match status" value="1"/>
</dbReference>
<feature type="compositionally biased region" description="Low complexity" evidence="5">
    <location>
        <begin position="514"/>
        <end position="531"/>
    </location>
</feature>
<evidence type="ECO:0000313" key="8">
    <source>
        <dbReference type="Proteomes" id="UP000037923"/>
    </source>
</evidence>
<feature type="compositionally biased region" description="Basic and acidic residues" evidence="5">
    <location>
        <begin position="120"/>
        <end position="136"/>
    </location>
</feature>
<dbReference type="EMBL" id="LGTL01000017">
    <property type="protein sequence ID" value="KPA77345.1"/>
    <property type="molecule type" value="Genomic_DNA"/>
</dbReference>
<feature type="compositionally biased region" description="Low complexity" evidence="5">
    <location>
        <begin position="81"/>
        <end position="102"/>
    </location>
</feature>
<feature type="compositionally biased region" description="Basic residues" evidence="5">
    <location>
        <begin position="1133"/>
        <end position="1142"/>
    </location>
</feature>
<dbReference type="CDD" id="cd06606">
    <property type="entry name" value="STKc_MAPKKK"/>
    <property type="match status" value="1"/>
</dbReference>
<dbReference type="InterPro" id="IPR050538">
    <property type="entry name" value="MAP_kinase_kinase_kinase"/>
</dbReference>
<gene>
    <name evidence="7" type="ORF">ABB37_07226</name>
</gene>
<dbReference type="PANTHER" id="PTHR48016">
    <property type="entry name" value="MAP KINASE KINASE KINASE SSK2-RELATED-RELATED"/>
    <property type="match status" value="1"/>
</dbReference>
<reference evidence="7 8" key="1">
    <citation type="submission" date="2015-07" db="EMBL/GenBank/DDBJ databases">
        <title>High-quality genome of monoxenous trypanosomatid Leptomonas pyrrhocoris.</title>
        <authorList>
            <person name="Flegontov P."/>
            <person name="Butenko A."/>
            <person name="Firsov S."/>
            <person name="Vlcek C."/>
            <person name="Logacheva M.D."/>
            <person name="Field M."/>
            <person name="Filatov D."/>
            <person name="Flegontova O."/>
            <person name="Gerasimov E."/>
            <person name="Jackson A.P."/>
            <person name="Kelly S."/>
            <person name="Opperdoes F."/>
            <person name="O'Reilly A."/>
            <person name="Votypka J."/>
            <person name="Yurchenko V."/>
            <person name="Lukes J."/>
        </authorList>
    </citation>
    <scope>NUCLEOTIDE SEQUENCE [LARGE SCALE GENOMIC DNA]</scope>
    <source>
        <strain evidence="7">H10</strain>
    </source>
</reference>
<dbReference type="OrthoDB" id="266718at2759"/>
<sequence>MSTPASSPSSGVRRRVISSPRNTQDLKLRLATADTSSNGNYMMGFVSPLSELVSGSPSQLQPLTPELNGRPSAGHGPGWPASSNLLSDSNKNSNASNSKSKAPPALDIVSPTAASRHSVNRGERDSLLDLDTRKDIPSNSVDVSAERCALSPSSALGGRSSTFTPTFDTSNANSSVTPPRASSTPFGDATMTPPPNAPRSYSRRTGGPRDSVPPPPPPPPPPSATGFGLRSATLRTAVESPTHLPAEARSPLRLLQPRHNIELKGLARIGDVSGENDVPYTWASSSDDRARHSDGSRPSAASLSVPKIPALVPSSRHPQTGSILATSSQNNPANSSPTLTPTATCSKGDQGNGSGTNTTRTPTCRSREVRGKASRAPRLASHLFLEQPTPDSLVPTKSDAPSPALTEPRQRDSRNGSGGGRMRTSRGSSEGRVSVSTDNSNVALSPLCGTSRPNALNFARGELIGKGSFGAVYRGMQRNTNQIICMKEIRLPGIVEELQRQQQQAAMVAEDATSHGPAPASTSTSTSTSITIPPPPTPQAAGTPDTKESAALLRQLQGVKRELALLKQLNHPNIVKYLNDEIVDGQLRIYMEYVSGGSVASAVKTYGSFAEPQAAALCCQLLQGLSYLHGHGIVHRDLKGDNLLLETSSVLKIADFGTAKSVMASATMTTNIVGTAYFMAPEMLRLDGLVGTAADIWSTGCCLIEMLTGKPPLSDIPNQYSVMMAIAGSPKVPLEKYIPADNTWSSEVHDFLKQCLRLNPASRPKAQELLQHPWIIKYCDREMLLLHSATTSTSTTTTTSVAHGGEQVRNSNASGNVGGAVGAFAVPSSPDAVVTATPKLAAAAAAAAISPLPRSLCGSGETEGPSRNATPRERRSKKDRQGGASRRQHSRDAPSQSCNGAGAGREEAVVPKDAFPTPSPPPTGGNRLSDETPASIPLNGPLGHNPVTGSPLPCPQTSTDFPGRTRYTGGPSNPSAPEDDRKQSFNYDYPLSSPARLAGVTAQSSGTFLPAILAPGGSAAPSVCGTHSIEVQRGSRLARALNLGSLRDDTRAYYNPSDGDLVRRDSARLAKDFSFGAHEYGRDFTDGCVRYGSAARIPLPESGLEPGLYSTLDCLTAPPTVEEAPPSASSRRSTSRRVGRGG</sequence>
<dbReference type="PROSITE" id="PS50011">
    <property type="entry name" value="PROTEIN_KINASE_DOM"/>
    <property type="match status" value="1"/>
</dbReference>
<evidence type="ECO:0000256" key="4">
    <source>
        <dbReference type="ARBA" id="ARBA00022840"/>
    </source>
</evidence>
<feature type="compositionally biased region" description="Basic and acidic residues" evidence="5">
    <location>
        <begin position="286"/>
        <end position="295"/>
    </location>
</feature>
<dbReference type="Gene3D" id="3.30.200.20">
    <property type="entry name" value="Phosphorylase Kinase, domain 1"/>
    <property type="match status" value="1"/>
</dbReference>
<dbReference type="GeneID" id="26907512"/>
<organism evidence="7 8">
    <name type="scientific">Leptomonas pyrrhocoris</name>
    <name type="common">Firebug parasite</name>
    <dbReference type="NCBI Taxonomy" id="157538"/>
    <lineage>
        <taxon>Eukaryota</taxon>
        <taxon>Discoba</taxon>
        <taxon>Euglenozoa</taxon>
        <taxon>Kinetoplastea</taxon>
        <taxon>Metakinetoplastina</taxon>
        <taxon>Trypanosomatida</taxon>
        <taxon>Trypanosomatidae</taxon>
        <taxon>Leishmaniinae</taxon>
        <taxon>Leptomonas</taxon>
    </lineage>
</organism>
<feature type="region of interest" description="Disordered" evidence="5">
    <location>
        <begin position="791"/>
        <end position="814"/>
    </location>
</feature>
<feature type="compositionally biased region" description="Low complexity" evidence="5">
    <location>
        <begin position="791"/>
        <end position="800"/>
    </location>
</feature>
<comment type="caution">
    <text evidence="7">The sequence shown here is derived from an EMBL/GenBank/DDBJ whole genome shotgun (WGS) entry which is preliminary data.</text>
</comment>